<proteinExistence type="predicted"/>
<dbReference type="Pfam" id="PF00172">
    <property type="entry name" value="Zn_clus"/>
    <property type="match status" value="1"/>
</dbReference>
<name>A0A1E3PKP5_9ASCO</name>
<evidence type="ECO:0000256" key="1">
    <source>
        <dbReference type="ARBA" id="ARBA00004123"/>
    </source>
</evidence>
<feature type="domain" description="Zn(2)-C6 fungal-type" evidence="4">
    <location>
        <begin position="72"/>
        <end position="104"/>
    </location>
</feature>
<evidence type="ECO:0000259" key="4">
    <source>
        <dbReference type="PROSITE" id="PS50048"/>
    </source>
</evidence>
<dbReference type="STRING" id="857566.A0A1E3PKP5"/>
<evidence type="ECO:0000313" key="5">
    <source>
        <dbReference type="EMBL" id="ODQ65908.1"/>
    </source>
</evidence>
<dbReference type="Pfam" id="PF11951">
    <property type="entry name" value="Fungal_trans_2"/>
    <property type="match status" value="1"/>
</dbReference>
<evidence type="ECO:0000256" key="3">
    <source>
        <dbReference type="SAM" id="MobiDB-lite"/>
    </source>
</evidence>
<keyword evidence="6" id="KW-1185">Reference proteome</keyword>
<dbReference type="GO" id="GO:0000981">
    <property type="term" value="F:DNA-binding transcription factor activity, RNA polymerase II-specific"/>
    <property type="evidence" value="ECO:0007669"/>
    <property type="project" value="InterPro"/>
</dbReference>
<dbReference type="GO" id="GO:0005634">
    <property type="term" value="C:nucleus"/>
    <property type="evidence" value="ECO:0007669"/>
    <property type="project" value="UniProtKB-SubCell"/>
</dbReference>
<gene>
    <name evidence="5" type="ORF">NADFUDRAFT_82835</name>
</gene>
<dbReference type="InterPro" id="IPR021858">
    <property type="entry name" value="Fun_TF"/>
</dbReference>
<dbReference type="CDD" id="cd00067">
    <property type="entry name" value="GAL4"/>
    <property type="match status" value="1"/>
</dbReference>
<dbReference type="PANTHER" id="PTHR37534:SF49">
    <property type="entry name" value="LYSINE BIOSYNTHESIS REGULATORY PROTEIN LYS14"/>
    <property type="match status" value="1"/>
</dbReference>
<feature type="region of interest" description="Disordered" evidence="3">
    <location>
        <begin position="377"/>
        <end position="405"/>
    </location>
</feature>
<accession>A0A1E3PKP5</accession>
<reference evidence="5 6" key="1">
    <citation type="journal article" date="2016" name="Proc. Natl. Acad. Sci. U.S.A.">
        <title>Comparative genomics of biotechnologically important yeasts.</title>
        <authorList>
            <person name="Riley R."/>
            <person name="Haridas S."/>
            <person name="Wolfe K.H."/>
            <person name="Lopes M.R."/>
            <person name="Hittinger C.T."/>
            <person name="Goeker M."/>
            <person name="Salamov A.A."/>
            <person name="Wisecaver J.H."/>
            <person name="Long T.M."/>
            <person name="Calvey C.H."/>
            <person name="Aerts A.L."/>
            <person name="Barry K.W."/>
            <person name="Choi C."/>
            <person name="Clum A."/>
            <person name="Coughlan A.Y."/>
            <person name="Deshpande S."/>
            <person name="Douglass A.P."/>
            <person name="Hanson S.J."/>
            <person name="Klenk H.-P."/>
            <person name="LaButti K.M."/>
            <person name="Lapidus A."/>
            <person name="Lindquist E.A."/>
            <person name="Lipzen A.M."/>
            <person name="Meier-Kolthoff J.P."/>
            <person name="Ohm R.A."/>
            <person name="Otillar R.P."/>
            <person name="Pangilinan J.L."/>
            <person name="Peng Y."/>
            <person name="Rokas A."/>
            <person name="Rosa C.A."/>
            <person name="Scheuner C."/>
            <person name="Sibirny A.A."/>
            <person name="Slot J.C."/>
            <person name="Stielow J.B."/>
            <person name="Sun H."/>
            <person name="Kurtzman C.P."/>
            <person name="Blackwell M."/>
            <person name="Grigoriev I.V."/>
            <person name="Jeffries T.W."/>
        </authorList>
    </citation>
    <scope>NUCLEOTIDE SEQUENCE [LARGE SCALE GENOMIC DNA]</scope>
    <source>
        <strain evidence="5 6">DSM 6958</strain>
    </source>
</reference>
<dbReference type="GO" id="GO:0000976">
    <property type="term" value="F:transcription cis-regulatory region binding"/>
    <property type="evidence" value="ECO:0007669"/>
    <property type="project" value="TreeGrafter"/>
</dbReference>
<feature type="region of interest" description="Disordered" evidence="3">
    <location>
        <begin position="128"/>
        <end position="149"/>
    </location>
</feature>
<dbReference type="SUPFAM" id="SSF57701">
    <property type="entry name" value="Zn2/Cys6 DNA-binding domain"/>
    <property type="match status" value="1"/>
</dbReference>
<dbReference type="GO" id="GO:0008270">
    <property type="term" value="F:zinc ion binding"/>
    <property type="evidence" value="ECO:0007669"/>
    <property type="project" value="InterPro"/>
</dbReference>
<evidence type="ECO:0000256" key="2">
    <source>
        <dbReference type="ARBA" id="ARBA00023242"/>
    </source>
</evidence>
<feature type="region of interest" description="Disordered" evidence="3">
    <location>
        <begin position="49"/>
        <end position="70"/>
    </location>
</feature>
<dbReference type="Proteomes" id="UP000095009">
    <property type="component" value="Unassembled WGS sequence"/>
</dbReference>
<sequence>MGLSLLNTPEAFMNAVLESGLEDLIDSSASVSSKSSAAPELLDANLETPLSVSPDHHIQSAGSANSRRSRNGCVTCRKSKVKCDEKLPACSRCTRRNEADKCIYLSKQFQFKEDFESRGATFGREGVWSKSDKKKNGSYSSKTDSLNDLSSQPPVTYLKNYEEVNSYFLNTTVENMNGLTCKDIQSREFQYTKLSYTRNKALFFSILPSDINSNPNYPTSFIMSYYFEKLSPILSPSSTINKTVSQGLYTDSSPFLLSGKEVKSSFSSGIDPHIIIPFARSYTHVFHTLLALAACHMSRTNDQWKVIGAKYKGIALKQLRQRLQGNGTAIDFQAAIQPDVLVTMMLLCLYEIADDCDENWTVHLKAARDVISAIQNSKSPSSGLKTLPKDSTITPNANVPGTKSSSLEPITKMTIQFFAYQDIIGRTACGEPALFDRQYWVEDETGIDEWIGCSNILIGIISDITDLSYTRRRCLKNGISEELFLQHEQELLYKAQIIEKELHSLSPREDIDYNRLFHPLKNGKVADINYYTDRQRLLFLSEAKRLATIVFLHCTLYDKTPADGVISGYVQRILKLIKIIIECNGSRSSLIWPLFVASCELSPFYPEDEKEFRFGRAFILDACDNLNEFTIGNVNKTREIIANVWKKRDLAVDNVSGPKDASVGARVELDKDGVLIYKRNDWEEIVEPESYKISLA</sequence>
<protein>
    <recommendedName>
        <fullName evidence="4">Zn(2)-C6 fungal-type domain-containing protein</fullName>
    </recommendedName>
</protein>
<feature type="compositionally biased region" description="Polar residues" evidence="3">
    <location>
        <begin position="137"/>
        <end position="149"/>
    </location>
</feature>
<dbReference type="PROSITE" id="PS00463">
    <property type="entry name" value="ZN2_CY6_FUNGAL_1"/>
    <property type="match status" value="1"/>
</dbReference>
<comment type="subcellular location">
    <subcellularLocation>
        <location evidence="1">Nucleus</location>
    </subcellularLocation>
</comment>
<dbReference type="AlphaFoldDB" id="A0A1E3PKP5"/>
<dbReference type="GO" id="GO:0045944">
    <property type="term" value="P:positive regulation of transcription by RNA polymerase II"/>
    <property type="evidence" value="ECO:0007669"/>
    <property type="project" value="TreeGrafter"/>
</dbReference>
<dbReference type="EMBL" id="KV454409">
    <property type="protein sequence ID" value="ODQ65908.1"/>
    <property type="molecule type" value="Genomic_DNA"/>
</dbReference>
<dbReference type="PANTHER" id="PTHR37534">
    <property type="entry name" value="TRANSCRIPTIONAL ACTIVATOR PROTEIN UGA3"/>
    <property type="match status" value="1"/>
</dbReference>
<dbReference type="InterPro" id="IPR036864">
    <property type="entry name" value="Zn2-C6_fun-type_DNA-bd_sf"/>
</dbReference>
<evidence type="ECO:0000313" key="6">
    <source>
        <dbReference type="Proteomes" id="UP000095009"/>
    </source>
</evidence>
<dbReference type="PROSITE" id="PS50048">
    <property type="entry name" value="ZN2_CY6_FUNGAL_2"/>
    <property type="match status" value="1"/>
</dbReference>
<dbReference type="InterPro" id="IPR001138">
    <property type="entry name" value="Zn2Cys6_DnaBD"/>
</dbReference>
<keyword evidence="2" id="KW-0539">Nucleus</keyword>
<dbReference type="Gene3D" id="4.10.240.10">
    <property type="entry name" value="Zn(2)-C6 fungal-type DNA-binding domain"/>
    <property type="match status" value="1"/>
</dbReference>
<dbReference type="SMART" id="SM00066">
    <property type="entry name" value="GAL4"/>
    <property type="match status" value="1"/>
</dbReference>
<dbReference type="OrthoDB" id="5069333at2759"/>
<organism evidence="5 6">
    <name type="scientific">Nadsonia fulvescens var. elongata DSM 6958</name>
    <dbReference type="NCBI Taxonomy" id="857566"/>
    <lineage>
        <taxon>Eukaryota</taxon>
        <taxon>Fungi</taxon>
        <taxon>Dikarya</taxon>
        <taxon>Ascomycota</taxon>
        <taxon>Saccharomycotina</taxon>
        <taxon>Dipodascomycetes</taxon>
        <taxon>Dipodascales</taxon>
        <taxon>Dipodascales incertae sedis</taxon>
        <taxon>Nadsonia</taxon>
    </lineage>
</organism>